<dbReference type="InterPro" id="IPR056108">
    <property type="entry name" value="DUF7691"/>
</dbReference>
<evidence type="ECO:0000313" key="2">
    <source>
        <dbReference type="EMBL" id="QWG10402.1"/>
    </source>
</evidence>
<keyword evidence="3" id="KW-1185">Reference proteome</keyword>
<dbReference type="Pfam" id="PF24740">
    <property type="entry name" value="DUF7691"/>
    <property type="match status" value="1"/>
</dbReference>
<gene>
    <name evidence="2" type="ORF">KM029_25845</name>
</gene>
<protein>
    <recommendedName>
        <fullName evidence="1">DUF7691 domain-containing protein</fullName>
    </recommendedName>
</protein>
<organism evidence="2 3">
    <name type="scientific">Flammeovirga kamogawensis</name>
    <dbReference type="NCBI Taxonomy" id="373891"/>
    <lineage>
        <taxon>Bacteria</taxon>
        <taxon>Pseudomonadati</taxon>
        <taxon>Bacteroidota</taxon>
        <taxon>Cytophagia</taxon>
        <taxon>Cytophagales</taxon>
        <taxon>Flammeovirgaceae</taxon>
        <taxon>Flammeovirga</taxon>
    </lineage>
</organism>
<dbReference type="Proteomes" id="UP000682802">
    <property type="component" value="Plasmid p1"/>
</dbReference>
<name>A0ABX8H4V3_9BACT</name>
<proteinExistence type="predicted"/>
<geneLocation type="plasmid" evidence="2 3">
    <name>p1</name>
</geneLocation>
<dbReference type="EMBL" id="CP076130">
    <property type="protein sequence ID" value="QWG10402.1"/>
    <property type="molecule type" value="Genomic_DNA"/>
</dbReference>
<accession>A0ABX8H4V3</accession>
<dbReference type="RefSeq" id="WP_144077299.1">
    <property type="nucleotide sequence ID" value="NZ_CP076130.1"/>
</dbReference>
<keyword evidence="2" id="KW-0614">Plasmid</keyword>
<feature type="domain" description="DUF7691" evidence="1">
    <location>
        <begin position="1"/>
        <end position="178"/>
    </location>
</feature>
<evidence type="ECO:0000259" key="1">
    <source>
        <dbReference type="Pfam" id="PF24740"/>
    </source>
</evidence>
<sequence>MGYGIMPYSIDLGFIKTCYGVEDEGVKNQLLQKTSTNLSSIDSQLEVEDGWEPALNIMQDFLNGIIKDAGDGAKNWYVLEVLIKTLGETCNNSNWYPADIDPFYSIKEFMMYTIDLERKINLPMTMEFPAVFTIYRTDFSTALAAIKNADFEESQINQFADWIAYSNQNKQDLVLFYY</sequence>
<evidence type="ECO:0000313" key="3">
    <source>
        <dbReference type="Proteomes" id="UP000682802"/>
    </source>
</evidence>
<reference evidence="2 3" key="1">
    <citation type="submission" date="2021-05" db="EMBL/GenBank/DDBJ databases">
        <title>Comparative genomic studies on the polysaccharide-degrading batcterial strains of the Flammeovirga genus.</title>
        <authorList>
            <person name="Zewei F."/>
            <person name="Zheng Z."/>
            <person name="Yu L."/>
            <person name="Ruyue G."/>
            <person name="Yanhong M."/>
            <person name="Yuanyuan C."/>
            <person name="Jingyan G."/>
            <person name="Wenjun H."/>
        </authorList>
    </citation>
    <scope>NUCLEOTIDE SEQUENCE [LARGE SCALE GENOMIC DNA]</scope>
    <source>
        <strain evidence="2 3">YS10</strain>
        <plasmid evidence="2 3">p1</plasmid>
    </source>
</reference>